<evidence type="ECO:0000313" key="2">
    <source>
        <dbReference type="Proteomes" id="UP000324748"/>
    </source>
</evidence>
<accession>A0A5B0PQW4</accession>
<gene>
    <name evidence="1" type="ORF">PGT21_011819</name>
</gene>
<organism evidence="1 2">
    <name type="scientific">Puccinia graminis f. sp. tritici</name>
    <dbReference type="NCBI Taxonomy" id="56615"/>
    <lineage>
        <taxon>Eukaryota</taxon>
        <taxon>Fungi</taxon>
        <taxon>Dikarya</taxon>
        <taxon>Basidiomycota</taxon>
        <taxon>Pucciniomycotina</taxon>
        <taxon>Pucciniomycetes</taxon>
        <taxon>Pucciniales</taxon>
        <taxon>Pucciniaceae</taxon>
        <taxon>Puccinia</taxon>
    </lineage>
</organism>
<reference evidence="1 2" key="1">
    <citation type="submission" date="2019-05" db="EMBL/GenBank/DDBJ databases">
        <title>Emergence of the Ug99 lineage of the wheat stem rust pathogen through somatic hybridization.</title>
        <authorList>
            <person name="Li F."/>
            <person name="Upadhyaya N.M."/>
            <person name="Sperschneider J."/>
            <person name="Matny O."/>
            <person name="Nguyen-Phuc H."/>
            <person name="Mago R."/>
            <person name="Raley C."/>
            <person name="Miller M.E."/>
            <person name="Silverstein K.A.T."/>
            <person name="Henningsen E."/>
            <person name="Hirsch C.D."/>
            <person name="Visser B."/>
            <person name="Pretorius Z.A."/>
            <person name="Steffenson B.J."/>
            <person name="Schwessinger B."/>
            <person name="Dodds P.N."/>
            <person name="Figueroa M."/>
        </authorList>
    </citation>
    <scope>NUCLEOTIDE SEQUENCE [LARGE SCALE GENOMIC DNA]</scope>
    <source>
        <strain evidence="1">21-0</strain>
    </source>
</reference>
<name>A0A5B0PQW4_PUCGR</name>
<comment type="caution">
    <text evidence="1">The sequence shown here is derived from an EMBL/GenBank/DDBJ whole genome shotgun (WGS) entry which is preliminary data.</text>
</comment>
<sequence>MQTADPNPKSPKTVSGRVRALFLGPKTTRLHPEEEALSYHSRNRAKTDETAAEKGLPYHGLAVPDEWLQSFSDWTLNH</sequence>
<proteinExistence type="predicted"/>
<dbReference type="Proteomes" id="UP000324748">
    <property type="component" value="Unassembled WGS sequence"/>
</dbReference>
<dbReference type="EMBL" id="VSWC01000042">
    <property type="protein sequence ID" value="KAA1103266.1"/>
    <property type="molecule type" value="Genomic_DNA"/>
</dbReference>
<evidence type="ECO:0000313" key="1">
    <source>
        <dbReference type="EMBL" id="KAA1103266.1"/>
    </source>
</evidence>
<dbReference type="AlphaFoldDB" id="A0A5B0PQW4"/>
<protein>
    <submittedName>
        <fullName evidence="1">Uncharacterized protein</fullName>
    </submittedName>
</protein>
<keyword evidence="2" id="KW-1185">Reference proteome</keyword>